<gene>
    <name evidence="3" type="primary">Plscr1_0</name>
    <name evidence="3" type="ORF">FJT64_011890</name>
</gene>
<dbReference type="OrthoDB" id="191150at2759"/>
<evidence type="ECO:0000313" key="3">
    <source>
        <dbReference type="EMBL" id="KAF0289884.1"/>
    </source>
</evidence>
<dbReference type="InterPro" id="IPR025659">
    <property type="entry name" value="Tubby-like_C"/>
</dbReference>
<dbReference type="Proteomes" id="UP000440578">
    <property type="component" value="Unassembled WGS sequence"/>
</dbReference>
<evidence type="ECO:0000256" key="1">
    <source>
        <dbReference type="ARBA" id="ARBA00005350"/>
    </source>
</evidence>
<keyword evidence="2" id="KW-0449">Lipoprotein</keyword>
<comment type="similarity">
    <text evidence="1 2">Belongs to the phospholipid scramblase family.</text>
</comment>
<comment type="caution">
    <text evidence="3">The sequence shown here is derived from an EMBL/GenBank/DDBJ whole genome shotgun (WGS) entry which is preliminary data.</text>
</comment>
<dbReference type="GO" id="GO:0017128">
    <property type="term" value="F:phospholipid scramblase activity"/>
    <property type="evidence" value="ECO:0007669"/>
    <property type="project" value="InterPro"/>
</dbReference>
<dbReference type="Pfam" id="PF03803">
    <property type="entry name" value="Scramblase"/>
    <property type="match status" value="1"/>
</dbReference>
<proteinExistence type="inferred from homology"/>
<dbReference type="InterPro" id="IPR005552">
    <property type="entry name" value="Scramblase"/>
</dbReference>
<comment type="cofactor">
    <cofactor evidence="2">
        <name>Ca(2+)</name>
        <dbReference type="ChEBI" id="CHEBI:29108"/>
    </cofactor>
</comment>
<sequence>MFYRTSNPAVNYFLTHERHQAIVCTTDCDYPIVFQRELLEAFTGYEVGNKYSINTPSGQTVYWAAEESGCCNRQCCGRGRSFRMRVVDQQQSEVLSLDRPLRCSCCCCWCCLQELEVSSGGVLLGTVTQEFSVFYPSFSIRGPDGDVRLQITGPCWGCGCCSDIEFPVMSADGQRQVGLLTKRWGGIVKEAFTDSKTFSVHFPRDADPATKATLFGAAILLGYVFFERDGNK</sequence>
<dbReference type="SUPFAM" id="SSF54518">
    <property type="entry name" value="Tubby C-terminal domain-like"/>
    <property type="match status" value="1"/>
</dbReference>
<dbReference type="GO" id="GO:0005886">
    <property type="term" value="C:plasma membrane"/>
    <property type="evidence" value="ECO:0007669"/>
    <property type="project" value="TreeGrafter"/>
</dbReference>
<dbReference type="PANTHER" id="PTHR23248">
    <property type="entry name" value="PHOSPHOLIPID SCRAMBLASE-RELATED"/>
    <property type="match status" value="1"/>
</dbReference>
<dbReference type="PANTHER" id="PTHR23248:SF9">
    <property type="entry name" value="PHOSPHOLIPID SCRAMBLASE"/>
    <property type="match status" value="1"/>
</dbReference>
<organism evidence="3 4">
    <name type="scientific">Amphibalanus amphitrite</name>
    <name type="common">Striped barnacle</name>
    <name type="synonym">Balanus amphitrite</name>
    <dbReference type="NCBI Taxonomy" id="1232801"/>
    <lineage>
        <taxon>Eukaryota</taxon>
        <taxon>Metazoa</taxon>
        <taxon>Ecdysozoa</taxon>
        <taxon>Arthropoda</taxon>
        <taxon>Crustacea</taxon>
        <taxon>Multicrustacea</taxon>
        <taxon>Cirripedia</taxon>
        <taxon>Thoracica</taxon>
        <taxon>Thoracicalcarea</taxon>
        <taxon>Balanomorpha</taxon>
        <taxon>Balanoidea</taxon>
        <taxon>Balanidae</taxon>
        <taxon>Amphibalaninae</taxon>
        <taxon>Amphibalanus</taxon>
    </lineage>
</organism>
<accession>A0A6A4VEB5</accession>
<name>A0A6A4VEB5_AMPAM</name>
<protein>
    <recommendedName>
        <fullName evidence="2">Phospholipid scramblase</fullName>
    </recommendedName>
</protein>
<dbReference type="AlphaFoldDB" id="A0A6A4VEB5"/>
<comment type="function">
    <text evidence="2">May mediate accelerated ATP-independent bidirectional transbilayer migration of phospholipids upon binding calcium ions that results in a loss of phospholipid asymmetry in the plasma membrane.</text>
</comment>
<keyword evidence="2" id="KW-0106">Calcium</keyword>
<keyword evidence="2" id="KW-0564">Palmitate</keyword>
<evidence type="ECO:0000256" key="2">
    <source>
        <dbReference type="RuleBase" id="RU363116"/>
    </source>
</evidence>
<dbReference type="EMBL" id="VIIS01001994">
    <property type="protein sequence ID" value="KAF0289884.1"/>
    <property type="molecule type" value="Genomic_DNA"/>
</dbReference>
<keyword evidence="4" id="KW-1185">Reference proteome</keyword>
<reference evidence="3 4" key="1">
    <citation type="submission" date="2019-07" db="EMBL/GenBank/DDBJ databases">
        <title>Draft genome assembly of a fouling barnacle, Amphibalanus amphitrite (Darwin, 1854): The first reference genome for Thecostraca.</title>
        <authorList>
            <person name="Kim W."/>
        </authorList>
    </citation>
    <scope>NUCLEOTIDE SEQUENCE [LARGE SCALE GENOMIC DNA]</scope>
    <source>
        <strain evidence="3">SNU_AA5</strain>
        <tissue evidence="3">Soma without cirri and trophi</tissue>
    </source>
</reference>
<evidence type="ECO:0000313" key="4">
    <source>
        <dbReference type="Proteomes" id="UP000440578"/>
    </source>
</evidence>